<sequence length="111" mass="11631">MSIPLPDSSVPRLLGFDVPTLQTIVDHGADEAIVAMLDVAPDAHWLKLFDERVAALQGELGLAGVELDGTSILFFGSIADSRRLATAISALINGINMEVAGHNAPLHPPAP</sequence>
<protein>
    <submittedName>
        <fullName evidence="1">Uncharacterized protein</fullName>
    </submittedName>
</protein>
<name>A0A246HNY3_STEMA</name>
<reference evidence="1 2" key="1">
    <citation type="submission" date="2017-06" db="EMBL/GenBank/DDBJ databases">
        <authorList>
            <person name="Kim H.J."/>
            <person name="Triplett B.A."/>
        </authorList>
    </citation>
    <scope>NUCLEOTIDE SEQUENCE [LARGE SCALE GENOMIC DNA]</scope>
    <source>
        <strain evidence="1 2">13146</strain>
    </source>
</reference>
<proteinExistence type="predicted"/>
<dbReference type="OrthoDB" id="6045415at2"/>
<dbReference type="EMBL" id="NIVS01000014">
    <property type="protein sequence ID" value="OWQ54999.1"/>
    <property type="molecule type" value="Genomic_DNA"/>
</dbReference>
<organism evidence="1 2">
    <name type="scientific">Stenotrophomonas maltophilia</name>
    <name type="common">Pseudomonas maltophilia</name>
    <name type="synonym">Xanthomonas maltophilia</name>
    <dbReference type="NCBI Taxonomy" id="40324"/>
    <lineage>
        <taxon>Bacteria</taxon>
        <taxon>Pseudomonadati</taxon>
        <taxon>Pseudomonadota</taxon>
        <taxon>Gammaproteobacteria</taxon>
        <taxon>Lysobacterales</taxon>
        <taxon>Lysobacteraceae</taxon>
        <taxon>Stenotrophomonas</taxon>
        <taxon>Stenotrophomonas maltophilia group</taxon>
    </lineage>
</organism>
<dbReference type="Proteomes" id="UP000198157">
    <property type="component" value="Unassembled WGS sequence"/>
</dbReference>
<comment type="caution">
    <text evidence="1">The sequence shown here is derived from an EMBL/GenBank/DDBJ whole genome shotgun (WGS) entry which is preliminary data.</text>
</comment>
<evidence type="ECO:0000313" key="2">
    <source>
        <dbReference type="Proteomes" id="UP000198157"/>
    </source>
</evidence>
<evidence type="ECO:0000313" key="1">
    <source>
        <dbReference type="EMBL" id="OWQ54999.1"/>
    </source>
</evidence>
<gene>
    <name evidence="1" type="ORF">CEE60_06895</name>
</gene>
<accession>A0A246HNY3</accession>
<dbReference type="AlphaFoldDB" id="A0A246HNY3"/>